<proteinExistence type="predicted"/>
<keyword evidence="1" id="KW-1133">Transmembrane helix</keyword>
<dbReference type="AlphaFoldDB" id="A0A1B9DFF9"/>
<name>A0A1B9DFF9_9FLAO</name>
<accession>A0A1B9DFF9</accession>
<keyword evidence="1" id="KW-0812">Transmembrane</keyword>
<keyword evidence="1" id="KW-0472">Membrane</keyword>
<protein>
    <recommendedName>
        <fullName evidence="4">C4-dicarboxylate ABC transporter</fullName>
    </recommendedName>
</protein>
<reference evidence="2 3" key="1">
    <citation type="submission" date="2016-03" db="EMBL/GenBank/DDBJ databases">
        <authorList>
            <person name="Ploux O."/>
        </authorList>
    </citation>
    <scope>NUCLEOTIDE SEQUENCE [LARGE SCALE GENOMIC DNA]</scope>
    <source>
        <strain evidence="2 3">LPB0076</strain>
    </source>
</reference>
<gene>
    <name evidence="2" type="ORF">LPBF_12620</name>
</gene>
<dbReference type="EMBL" id="LVEP01000077">
    <property type="protein sequence ID" value="OCB68405.1"/>
    <property type="molecule type" value="Genomic_DNA"/>
</dbReference>
<evidence type="ECO:0008006" key="4">
    <source>
        <dbReference type="Google" id="ProtNLM"/>
    </source>
</evidence>
<evidence type="ECO:0000313" key="3">
    <source>
        <dbReference type="Proteomes" id="UP000093510"/>
    </source>
</evidence>
<feature type="transmembrane region" description="Helical" evidence="1">
    <location>
        <begin position="34"/>
        <end position="54"/>
    </location>
</feature>
<keyword evidence="3" id="KW-1185">Reference proteome</keyword>
<dbReference type="Proteomes" id="UP000093510">
    <property type="component" value="Unassembled WGS sequence"/>
</dbReference>
<feature type="transmembrane region" description="Helical" evidence="1">
    <location>
        <begin position="5"/>
        <end position="28"/>
    </location>
</feature>
<comment type="caution">
    <text evidence="2">The sequence shown here is derived from an EMBL/GenBank/DDBJ whole genome shotgun (WGS) entry which is preliminary data.</text>
</comment>
<sequence>MKKILFYGSIIILIYLIYIVINIFTYHYENLNNYGNGFLIGKILLILIFGFVIYKTNPFKEKTKY</sequence>
<organism evidence="2 3">
    <name type="scientific">Flavobacterium crassostreae</name>
    <dbReference type="NCBI Taxonomy" id="1763534"/>
    <lineage>
        <taxon>Bacteria</taxon>
        <taxon>Pseudomonadati</taxon>
        <taxon>Bacteroidota</taxon>
        <taxon>Flavobacteriia</taxon>
        <taxon>Flavobacteriales</taxon>
        <taxon>Flavobacteriaceae</taxon>
        <taxon>Flavobacterium</taxon>
    </lineage>
</organism>
<evidence type="ECO:0000256" key="1">
    <source>
        <dbReference type="SAM" id="Phobius"/>
    </source>
</evidence>
<evidence type="ECO:0000313" key="2">
    <source>
        <dbReference type="EMBL" id="OCB68405.1"/>
    </source>
</evidence>